<name>A0ABU3EAE5_9RHOB</name>
<keyword evidence="3" id="KW-1185">Reference proteome</keyword>
<organism evidence="2 3">
    <name type="scientific">Paracoccus broussonetiae</name>
    <dbReference type="NCBI Taxonomy" id="3075834"/>
    <lineage>
        <taxon>Bacteria</taxon>
        <taxon>Pseudomonadati</taxon>
        <taxon>Pseudomonadota</taxon>
        <taxon>Alphaproteobacteria</taxon>
        <taxon>Rhodobacterales</taxon>
        <taxon>Paracoccaceae</taxon>
        <taxon>Paracoccus</taxon>
    </lineage>
</organism>
<evidence type="ECO:0000256" key="1">
    <source>
        <dbReference type="SAM" id="MobiDB-lite"/>
    </source>
</evidence>
<comment type="caution">
    <text evidence="2">The sequence shown here is derived from an EMBL/GenBank/DDBJ whole genome shotgun (WGS) entry which is preliminary data.</text>
</comment>
<proteinExistence type="predicted"/>
<gene>
    <name evidence="2" type="ORF">RM190_04955</name>
</gene>
<evidence type="ECO:0000313" key="3">
    <source>
        <dbReference type="Proteomes" id="UP001251085"/>
    </source>
</evidence>
<sequence>MVEIVIPDFVNTLARANQAAAQVNDVRQQNALAGYYRDNAQGLLAGDQNALAGLAQYDPQAAFGMQRQIQDDQQRAADRAEMRADRLDERNYQRGRDARMDARQSRADDRADERWRMELEQYAATKSQAEREAEAAAIEQAVQQGLSIPDAATWDAFMTQNGQPDLVGKFDQRESIARGYMSIAEQLKGMQPQEPADEYQRYVQEEQAAGRQPLGRIEYSQAKKGQGFSVTTPDGTTVAYGNQPGAKPLTEAQSKLALFQNMQDETSPVINNLETQWNPANMSDAAAARVPIAGNYWTSQEGQLYKTAAEAWAEGALRIQTGAAATDPEIQRVVRTYFAVPGDTPQTVAFKQQMRDMYARSIGAAQGKPTEPGLTVPEAAPAASPAQGAVPDFSAMSDEDLADWIAKNGG</sequence>
<reference evidence="3" key="1">
    <citation type="submission" date="2023-07" db="EMBL/GenBank/DDBJ databases">
        <title>Characterization of two Paracoccaceae strains isolated from Phycosphere and proposal of Xinfangfangia lacusdiani sp. nov.</title>
        <authorList>
            <person name="Deng Y."/>
            <person name="Zhang Y.Q."/>
        </authorList>
    </citation>
    <scope>NUCLEOTIDE SEQUENCE [LARGE SCALE GENOMIC DNA]</scope>
    <source>
        <strain evidence="3">CPCC 101403</strain>
    </source>
</reference>
<feature type="compositionally biased region" description="Low complexity" evidence="1">
    <location>
        <begin position="377"/>
        <end position="391"/>
    </location>
</feature>
<feature type="region of interest" description="Disordered" evidence="1">
    <location>
        <begin position="365"/>
        <end position="393"/>
    </location>
</feature>
<accession>A0ABU3EAE5</accession>
<dbReference type="Proteomes" id="UP001251085">
    <property type="component" value="Unassembled WGS sequence"/>
</dbReference>
<dbReference type="EMBL" id="JAVRQI010000003">
    <property type="protein sequence ID" value="MDT1061198.1"/>
    <property type="molecule type" value="Genomic_DNA"/>
</dbReference>
<dbReference type="RefSeq" id="WP_311758302.1">
    <property type="nucleotide sequence ID" value="NZ_JAVRQI010000003.1"/>
</dbReference>
<protein>
    <submittedName>
        <fullName evidence="2">Uncharacterized protein</fullName>
    </submittedName>
</protein>
<feature type="compositionally biased region" description="Basic and acidic residues" evidence="1">
    <location>
        <begin position="69"/>
        <end position="112"/>
    </location>
</feature>
<evidence type="ECO:0000313" key="2">
    <source>
        <dbReference type="EMBL" id="MDT1061198.1"/>
    </source>
</evidence>
<feature type="region of interest" description="Disordered" evidence="1">
    <location>
        <begin position="67"/>
        <end position="112"/>
    </location>
</feature>